<dbReference type="InterPro" id="IPR050469">
    <property type="entry name" value="Diguanylate_Cyclase"/>
</dbReference>
<dbReference type="Gene3D" id="6.10.340.10">
    <property type="match status" value="1"/>
</dbReference>
<dbReference type="EC" id="2.7.7.65" evidence="1"/>
<dbReference type="Proteomes" id="UP000604243">
    <property type="component" value="Unassembled WGS sequence"/>
</dbReference>
<dbReference type="Pfam" id="PF05228">
    <property type="entry name" value="CHASE4"/>
    <property type="match status" value="1"/>
</dbReference>
<dbReference type="SUPFAM" id="SSF55073">
    <property type="entry name" value="Nucleotide cyclase"/>
    <property type="match status" value="1"/>
</dbReference>
<dbReference type="InterPro" id="IPR029787">
    <property type="entry name" value="Nucleotide_cyclase"/>
</dbReference>
<dbReference type="RefSeq" id="WP_189514150.1">
    <property type="nucleotide sequence ID" value="NZ_BMZM01000001.1"/>
</dbReference>
<evidence type="ECO:0000256" key="2">
    <source>
        <dbReference type="ARBA" id="ARBA00034247"/>
    </source>
</evidence>
<dbReference type="EMBL" id="BMZM01000001">
    <property type="protein sequence ID" value="GHC14961.1"/>
    <property type="molecule type" value="Genomic_DNA"/>
</dbReference>
<dbReference type="CDD" id="cd01949">
    <property type="entry name" value="GGDEF"/>
    <property type="match status" value="1"/>
</dbReference>
<organism evidence="5 6">
    <name type="scientific">Kushneria pakistanensis</name>
    <dbReference type="NCBI Taxonomy" id="1508770"/>
    <lineage>
        <taxon>Bacteria</taxon>
        <taxon>Pseudomonadati</taxon>
        <taxon>Pseudomonadota</taxon>
        <taxon>Gammaproteobacteria</taxon>
        <taxon>Oceanospirillales</taxon>
        <taxon>Halomonadaceae</taxon>
        <taxon>Kushneria</taxon>
    </lineage>
</organism>
<keyword evidence="3" id="KW-0812">Transmembrane</keyword>
<keyword evidence="3" id="KW-0472">Membrane</keyword>
<dbReference type="PANTHER" id="PTHR45138">
    <property type="entry name" value="REGULATORY COMPONENTS OF SENSORY TRANSDUCTION SYSTEM"/>
    <property type="match status" value="1"/>
</dbReference>
<dbReference type="NCBIfam" id="TIGR00254">
    <property type="entry name" value="GGDEF"/>
    <property type="match status" value="1"/>
</dbReference>
<feature type="transmembrane region" description="Helical" evidence="3">
    <location>
        <begin position="271"/>
        <end position="296"/>
    </location>
</feature>
<comment type="caution">
    <text evidence="5">The sequence shown here is derived from an EMBL/GenBank/DDBJ whole genome shotgun (WGS) entry which is preliminary data.</text>
</comment>
<proteinExistence type="predicted"/>
<dbReference type="InterPro" id="IPR007892">
    <property type="entry name" value="CHASE4"/>
</dbReference>
<keyword evidence="3" id="KW-1133">Transmembrane helix</keyword>
<dbReference type="InterPro" id="IPR043128">
    <property type="entry name" value="Rev_trsase/Diguanyl_cyclase"/>
</dbReference>
<feature type="domain" description="GGDEF" evidence="4">
    <location>
        <begin position="384"/>
        <end position="520"/>
    </location>
</feature>
<accession>A0ABQ3F9F9</accession>
<dbReference type="SMART" id="SM00267">
    <property type="entry name" value="GGDEF"/>
    <property type="match status" value="1"/>
</dbReference>
<dbReference type="Pfam" id="PF00990">
    <property type="entry name" value="GGDEF"/>
    <property type="match status" value="1"/>
</dbReference>
<comment type="catalytic activity">
    <reaction evidence="2">
        <text>2 GTP = 3',3'-c-di-GMP + 2 diphosphate</text>
        <dbReference type="Rhea" id="RHEA:24898"/>
        <dbReference type="ChEBI" id="CHEBI:33019"/>
        <dbReference type="ChEBI" id="CHEBI:37565"/>
        <dbReference type="ChEBI" id="CHEBI:58805"/>
        <dbReference type="EC" id="2.7.7.65"/>
    </reaction>
</comment>
<reference evidence="6" key="1">
    <citation type="journal article" date="2019" name="Int. J. Syst. Evol. Microbiol.">
        <title>The Global Catalogue of Microorganisms (GCM) 10K type strain sequencing project: providing services to taxonomists for standard genome sequencing and annotation.</title>
        <authorList>
            <consortium name="The Broad Institute Genomics Platform"/>
            <consortium name="The Broad Institute Genome Sequencing Center for Infectious Disease"/>
            <person name="Wu L."/>
            <person name="Ma J."/>
        </authorList>
    </citation>
    <scope>NUCLEOTIDE SEQUENCE [LARGE SCALE GENOMIC DNA]</scope>
    <source>
        <strain evidence="6">KCTC 42082</strain>
    </source>
</reference>
<dbReference type="InterPro" id="IPR000160">
    <property type="entry name" value="GGDEF_dom"/>
</dbReference>
<evidence type="ECO:0000313" key="6">
    <source>
        <dbReference type="Proteomes" id="UP000604243"/>
    </source>
</evidence>
<gene>
    <name evidence="5" type="ORF">GCM10010082_01610</name>
</gene>
<keyword evidence="6" id="KW-1185">Reference proteome</keyword>
<evidence type="ECO:0000256" key="1">
    <source>
        <dbReference type="ARBA" id="ARBA00012528"/>
    </source>
</evidence>
<evidence type="ECO:0000259" key="4">
    <source>
        <dbReference type="PROSITE" id="PS50887"/>
    </source>
</evidence>
<sequence>MHSLRFRFLLSLVLVAVLALLALWSIAHFLVYPNLLESEDDYVAKEMGRVESAWQNDLDSLGAEARDWASWDDAYDFMQGKAPAFAEKNFSQEMFEDMNHLMMIFMRMDGTPVWIAGYDRGTDQYSTCRSAADSCRWMAPIFGVVQEHVRHQRPELDKWLLSVPAPAMIATSPIVPTERGDASPLGWLAVVRAMDRDWFDAIRDQTGVDISIEPILHPDLIIKPPPIIRISDDQLLAIRWLDAAPGDNKLSLQATLPRRDYVANTASFNFAMLWTIGVLLTVIVVILGLLEIIILAPTRRLARFTREQRREDHFSEVLPVSLIARRDEIGSLAREFQHLLMHQKARTDSLEQLSQRDHLTGLFNRRYLDDYLVQALTQAHENHHAVGLIIIDIDYFKAYNDHYGHPEGDHCLARVARILDRVVDDQGIVARAGGEEFIVVLANVTRKRTWRIAEQLRLAVAALSLQHEHSAVAAHVTISAGMAISLPDAPCQPAELMRLADESLYRAKQAGRNQVGARVRDPYYQPSIS</sequence>
<dbReference type="PANTHER" id="PTHR45138:SF9">
    <property type="entry name" value="DIGUANYLATE CYCLASE DGCM-RELATED"/>
    <property type="match status" value="1"/>
</dbReference>
<name>A0ABQ3F9F9_9GAMM</name>
<dbReference type="Gene3D" id="3.30.70.270">
    <property type="match status" value="1"/>
</dbReference>
<dbReference type="PROSITE" id="PS50887">
    <property type="entry name" value="GGDEF"/>
    <property type="match status" value="1"/>
</dbReference>
<protein>
    <recommendedName>
        <fullName evidence="1">diguanylate cyclase</fullName>
        <ecNumber evidence="1">2.7.7.65</ecNumber>
    </recommendedName>
</protein>
<evidence type="ECO:0000313" key="5">
    <source>
        <dbReference type="EMBL" id="GHC14961.1"/>
    </source>
</evidence>
<evidence type="ECO:0000256" key="3">
    <source>
        <dbReference type="SAM" id="Phobius"/>
    </source>
</evidence>